<dbReference type="Gene3D" id="2.40.110.10">
    <property type="entry name" value="Butyryl-CoA Dehydrogenase, subunit A, domain 2"/>
    <property type="match status" value="1"/>
</dbReference>
<comment type="cofactor">
    <cofactor evidence="1 5">
        <name>FAD</name>
        <dbReference type="ChEBI" id="CHEBI:57692"/>
    </cofactor>
</comment>
<dbReference type="Proteomes" id="UP000501747">
    <property type="component" value="Chromosome"/>
</dbReference>
<feature type="domain" description="Acyl-CoA dehydrogenase/oxidase N-terminal" evidence="8">
    <location>
        <begin position="8"/>
        <end position="97"/>
    </location>
</feature>
<dbReference type="Pfam" id="PF02770">
    <property type="entry name" value="Acyl-CoA_dh_M"/>
    <property type="match status" value="1"/>
</dbReference>
<evidence type="ECO:0000256" key="5">
    <source>
        <dbReference type="RuleBase" id="RU362125"/>
    </source>
</evidence>
<reference evidence="9 10" key="1">
    <citation type="submission" date="2020-03" db="EMBL/GenBank/DDBJ databases">
        <title>Vagococcus sp. nov., isolated from beetles.</title>
        <authorList>
            <person name="Hyun D.-W."/>
            <person name="Bae J.-W."/>
        </authorList>
    </citation>
    <scope>NUCLEOTIDE SEQUENCE [LARGE SCALE GENOMIC DNA]</scope>
    <source>
        <strain evidence="9 10">HDW17B</strain>
    </source>
</reference>
<sequence>MNQYYIKAKEFSDQHIAPFAQKIDVEGMFPRDIMDLIAENGFLKLIIPKDMGGEGAGIDAQAYVSQAFGEGSATVGLCYTMHNVALKFVLTFGNPELIEFITTEVVQHNKMLSLARSEFGTGVHVFKSESSVQNFEDYSIINGTKSMITSANYADYYLISVPNDDQNRAVNWLVPYETEGLSFKENDWNGLGMRGNISCPMVMENMKLDNQFAVYIDREKAKQKYPVNIDVIYFMTGLAGVYSGMTQTILEATIDHALSRNYPDKSLANIETVQIHLANIYASMLSAKSSLDNAVDALTNEEEDGLIKIMTARIIASENAIEAARLAMRVGGGHAYNKQGPIEMLLRDSFASQVMFPSIDVLKTWVGRGISDQPIL</sequence>
<dbReference type="RefSeq" id="WP_166034493.1">
    <property type="nucleotide sequence ID" value="NZ_CP049887.1"/>
</dbReference>
<dbReference type="InterPro" id="IPR037069">
    <property type="entry name" value="AcylCoA_DH/ox_N_sf"/>
</dbReference>
<feature type="domain" description="Acyl-CoA oxidase/dehydrogenase middle" evidence="7">
    <location>
        <begin position="114"/>
        <end position="206"/>
    </location>
</feature>
<protein>
    <submittedName>
        <fullName evidence="9">Acyl-CoA/acyl-ACP dehydrogenase</fullName>
    </submittedName>
</protein>
<evidence type="ECO:0000259" key="6">
    <source>
        <dbReference type="Pfam" id="PF00441"/>
    </source>
</evidence>
<evidence type="ECO:0000259" key="8">
    <source>
        <dbReference type="Pfam" id="PF02771"/>
    </source>
</evidence>
<proteinExistence type="inferred from homology"/>
<evidence type="ECO:0000256" key="3">
    <source>
        <dbReference type="ARBA" id="ARBA00022630"/>
    </source>
</evidence>
<dbReference type="InterPro" id="IPR009100">
    <property type="entry name" value="AcylCoA_DH/oxidase_NM_dom_sf"/>
</dbReference>
<dbReference type="InterPro" id="IPR013786">
    <property type="entry name" value="AcylCoA_DH/ox_N"/>
</dbReference>
<dbReference type="SUPFAM" id="SSF56645">
    <property type="entry name" value="Acyl-CoA dehydrogenase NM domain-like"/>
    <property type="match status" value="1"/>
</dbReference>
<dbReference type="PANTHER" id="PTHR43884">
    <property type="entry name" value="ACYL-COA DEHYDROGENASE"/>
    <property type="match status" value="1"/>
</dbReference>
<dbReference type="SUPFAM" id="SSF47203">
    <property type="entry name" value="Acyl-CoA dehydrogenase C-terminal domain-like"/>
    <property type="match status" value="1"/>
</dbReference>
<dbReference type="InterPro" id="IPR009075">
    <property type="entry name" value="AcylCo_DH/oxidase_C"/>
</dbReference>
<dbReference type="PANTHER" id="PTHR43884:SF12">
    <property type="entry name" value="ISOVALERYL-COA DEHYDROGENASE, MITOCHONDRIAL-RELATED"/>
    <property type="match status" value="1"/>
</dbReference>
<evidence type="ECO:0000259" key="7">
    <source>
        <dbReference type="Pfam" id="PF02770"/>
    </source>
</evidence>
<dbReference type="GO" id="GO:0003995">
    <property type="term" value="F:acyl-CoA dehydrogenase activity"/>
    <property type="evidence" value="ECO:0007669"/>
    <property type="project" value="TreeGrafter"/>
</dbReference>
<dbReference type="KEGG" id="vhy:G7082_07480"/>
<feature type="domain" description="Acyl-CoA dehydrogenase/oxidase C-terminal" evidence="6">
    <location>
        <begin position="238"/>
        <end position="355"/>
    </location>
</feature>
<dbReference type="InterPro" id="IPR006091">
    <property type="entry name" value="Acyl-CoA_Oxase/DH_mid-dom"/>
</dbReference>
<evidence type="ECO:0000313" key="9">
    <source>
        <dbReference type="EMBL" id="QIL48346.1"/>
    </source>
</evidence>
<evidence type="ECO:0000256" key="1">
    <source>
        <dbReference type="ARBA" id="ARBA00001974"/>
    </source>
</evidence>
<dbReference type="AlphaFoldDB" id="A0A6G8ATM5"/>
<dbReference type="EMBL" id="CP049887">
    <property type="protein sequence ID" value="QIL48346.1"/>
    <property type="molecule type" value="Genomic_DNA"/>
</dbReference>
<keyword evidence="4 5" id="KW-0274">FAD</keyword>
<accession>A0A6G8ATM5</accession>
<organism evidence="9 10">
    <name type="scientific">Vagococcus hydrophili</name>
    <dbReference type="NCBI Taxonomy" id="2714947"/>
    <lineage>
        <taxon>Bacteria</taxon>
        <taxon>Bacillati</taxon>
        <taxon>Bacillota</taxon>
        <taxon>Bacilli</taxon>
        <taxon>Lactobacillales</taxon>
        <taxon>Enterococcaceae</taxon>
        <taxon>Vagococcus</taxon>
    </lineage>
</organism>
<dbReference type="Gene3D" id="1.10.540.10">
    <property type="entry name" value="Acyl-CoA dehydrogenase/oxidase, N-terminal domain"/>
    <property type="match status" value="1"/>
</dbReference>
<dbReference type="Pfam" id="PF02771">
    <property type="entry name" value="Acyl-CoA_dh_N"/>
    <property type="match status" value="1"/>
</dbReference>
<dbReference type="InterPro" id="IPR036250">
    <property type="entry name" value="AcylCo_DH-like_C"/>
</dbReference>
<dbReference type="InterPro" id="IPR046373">
    <property type="entry name" value="Acyl-CoA_Oxase/DH_mid-dom_sf"/>
</dbReference>
<keyword evidence="3 5" id="KW-0285">Flavoprotein</keyword>
<evidence type="ECO:0000313" key="10">
    <source>
        <dbReference type="Proteomes" id="UP000501747"/>
    </source>
</evidence>
<comment type="similarity">
    <text evidence="2 5">Belongs to the acyl-CoA dehydrogenase family.</text>
</comment>
<name>A0A6G8ATM5_9ENTE</name>
<dbReference type="PIRSF" id="PIRSF016578">
    <property type="entry name" value="HsaA"/>
    <property type="match status" value="1"/>
</dbReference>
<dbReference type="GO" id="GO:0050660">
    <property type="term" value="F:flavin adenine dinucleotide binding"/>
    <property type="evidence" value="ECO:0007669"/>
    <property type="project" value="InterPro"/>
</dbReference>
<dbReference type="Gene3D" id="1.20.140.10">
    <property type="entry name" value="Butyryl-CoA Dehydrogenase, subunit A, domain 3"/>
    <property type="match status" value="1"/>
</dbReference>
<evidence type="ECO:0000256" key="4">
    <source>
        <dbReference type="ARBA" id="ARBA00022827"/>
    </source>
</evidence>
<evidence type="ECO:0000256" key="2">
    <source>
        <dbReference type="ARBA" id="ARBA00009347"/>
    </source>
</evidence>
<gene>
    <name evidence="9" type="ORF">G7082_07480</name>
</gene>
<dbReference type="Pfam" id="PF00441">
    <property type="entry name" value="Acyl-CoA_dh_1"/>
    <property type="match status" value="1"/>
</dbReference>
<keyword evidence="10" id="KW-1185">Reference proteome</keyword>
<keyword evidence="5" id="KW-0560">Oxidoreductase</keyword>